<dbReference type="Pfam" id="PF19443">
    <property type="entry name" value="DAHL"/>
    <property type="match status" value="1"/>
</dbReference>
<dbReference type="InterPro" id="IPR004358">
    <property type="entry name" value="Sig_transdc_His_kin-like_C"/>
</dbReference>
<keyword evidence="3" id="KW-0808">Transferase</keyword>
<dbReference type="InterPro" id="IPR045812">
    <property type="entry name" value="DAHL"/>
</dbReference>
<evidence type="ECO:0000259" key="8">
    <source>
        <dbReference type="PROSITE" id="PS50109"/>
    </source>
</evidence>
<dbReference type="GO" id="GO:0000160">
    <property type="term" value="P:phosphorelay signal transduction system"/>
    <property type="evidence" value="ECO:0007669"/>
    <property type="project" value="UniProtKB-KW"/>
</dbReference>
<evidence type="ECO:0000313" key="10">
    <source>
        <dbReference type="Proteomes" id="UP000582981"/>
    </source>
</evidence>
<dbReference type="SUPFAM" id="SSF55874">
    <property type="entry name" value="ATPase domain of HSP90 chaperone/DNA topoisomerase II/histidine kinase"/>
    <property type="match status" value="1"/>
</dbReference>
<dbReference type="PROSITE" id="PS50109">
    <property type="entry name" value="HIS_KIN"/>
    <property type="match status" value="1"/>
</dbReference>
<keyword evidence="4" id="KW-0418">Kinase</keyword>
<dbReference type="PANTHER" id="PTHR43711">
    <property type="entry name" value="TWO-COMPONENT HISTIDINE KINASE"/>
    <property type="match status" value="1"/>
</dbReference>
<dbReference type="PRINTS" id="PR00344">
    <property type="entry name" value="BCTRLSENSOR"/>
</dbReference>
<feature type="transmembrane region" description="Helical" evidence="7">
    <location>
        <begin position="262"/>
        <end position="282"/>
    </location>
</feature>
<dbReference type="Proteomes" id="UP000582981">
    <property type="component" value="Unassembled WGS sequence"/>
</dbReference>
<name>A0A7Y7WKQ2_9PSED</name>
<dbReference type="RefSeq" id="WP_177145466.1">
    <property type="nucleotide sequence ID" value="NZ_JACAPU010000039.1"/>
</dbReference>
<dbReference type="EC" id="2.7.13.3" evidence="2"/>
<dbReference type="Gene3D" id="1.10.287.130">
    <property type="match status" value="1"/>
</dbReference>
<dbReference type="EMBL" id="JACAPU010000039">
    <property type="protein sequence ID" value="NWB50199.1"/>
    <property type="molecule type" value="Genomic_DNA"/>
</dbReference>
<accession>A0A7Y7WKQ2</accession>
<dbReference type="Gene3D" id="3.30.565.10">
    <property type="entry name" value="Histidine kinase-like ATPase, C-terminal domain"/>
    <property type="match status" value="1"/>
</dbReference>
<keyword evidence="6" id="KW-0175">Coiled coil</keyword>
<evidence type="ECO:0000256" key="2">
    <source>
        <dbReference type="ARBA" id="ARBA00012438"/>
    </source>
</evidence>
<evidence type="ECO:0000256" key="7">
    <source>
        <dbReference type="SAM" id="Phobius"/>
    </source>
</evidence>
<keyword evidence="7" id="KW-0472">Membrane</keyword>
<evidence type="ECO:0000256" key="5">
    <source>
        <dbReference type="ARBA" id="ARBA00023012"/>
    </source>
</evidence>
<dbReference type="InterPro" id="IPR005467">
    <property type="entry name" value="His_kinase_dom"/>
</dbReference>
<keyword evidence="7" id="KW-1133">Transmembrane helix</keyword>
<dbReference type="InterPro" id="IPR036890">
    <property type="entry name" value="HATPase_C_sf"/>
</dbReference>
<evidence type="ECO:0000256" key="6">
    <source>
        <dbReference type="SAM" id="Coils"/>
    </source>
</evidence>
<evidence type="ECO:0000256" key="1">
    <source>
        <dbReference type="ARBA" id="ARBA00000085"/>
    </source>
</evidence>
<reference evidence="9 10" key="1">
    <citation type="submission" date="2020-04" db="EMBL/GenBank/DDBJ databases">
        <title>Molecular characterization of pseudomonads from Agaricus bisporus reveal novel blotch 2 pathogens in Western Europe.</title>
        <authorList>
            <person name="Taparia T."/>
            <person name="Krijger M."/>
            <person name="Haynes E."/>
            <person name="Elpinstone J.G."/>
            <person name="Noble R."/>
            <person name="Van Der Wolf J."/>
        </authorList>
    </citation>
    <scope>NUCLEOTIDE SEQUENCE [LARGE SCALE GENOMIC DNA]</scope>
    <source>
        <strain evidence="9 10">F1001</strain>
    </source>
</reference>
<feature type="coiled-coil region" evidence="6">
    <location>
        <begin position="295"/>
        <end position="329"/>
    </location>
</feature>
<evidence type="ECO:0000313" key="9">
    <source>
        <dbReference type="EMBL" id="NWB50199.1"/>
    </source>
</evidence>
<comment type="catalytic activity">
    <reaction evidence="1">
        <text>ATP + protein L-histidine = ADP + protein N-phospho-L-histidine.</text>
        <dbReference type="EC" id="2.7.13.3"/>
    </reaction>
</comment>
<proteinExistence type="predicted"/>
<keyword evidence="5" id="KW-0902">Two-component regulatory system</keyword>
<protein>
    <recommendedName>
        <fullName evidence="2">histidine kinase</fullName>
        <ecNumber evidence="2">2.7.13.3</ecNumber>
    </recommendedName>
</protein>
<evidence type="ECO:0000256" key="3">
    <source>
        <dbReference type="ARBA" id="ARBA00022679"/>
    </source>
</evidence>
<dbReference type="InterPro" id="IPR003594">
    <property type="entry name" value="HATPase_dom"/>
</dbReference>
<sequence>MMRWSRYRSAALVTLFAILVSLLAFLLIKAFSRETSTYFESRDLLRQLKQLDARLDAKILKTRISDEYNYNLLAIPIADSSRRWDQLVAQNSSLESSSIWQARKQAYLDATAEKNKLIEQFQAHNTALRDDLETLSAIEDTVQTDLEPFSAEHPVETLSVLYSASKLTLSALEYAQHVSNGKADKIERQIQHLAAQKTSLPAALGPSIDKLIDQANVVVREQPQVNDLLDRIGFIPVAASLDGINELLNEIQRRAELQDRQYLIYLSVCAALMAVLVFYLILRQLRSYALINQMNSALQLSNDRLEQRVEERTRELKEAQSELMDTARTAGMAEIATNVLHNVGNVLNSVNISADLVTRKIRSSKAQGLTKAVQLMNEHAADLGDFVSHDEKGKLLPAYLNQLAAAVATEQTEIIQELAQLSKSVDHIKEIVATQQSYAGAAKLLEAVNITDLFEDALRMNSGALNRHKVTVLKDYHPVPTFLGDKHRLLLILINLISNAKYAVSDLTNRDRDITLGVRVADGKTLRISVKDEGEGIAQENLTRIFTHGFTTRKDGHGFGLHSCALAALEMDGRLYVHSDGPGKGALFTLDIPLQTIHMQDERPAVNASPTSAYSNIHQ</sequence>
<feature type="domain" description="Histidine kinase" evidence="8">
    <location>
        <begin position="386"/>
        <end position="596"/>
    </location>
</feature>
<dbReference type="Pfam" id="PF02518">
    <property type="entry name" value="HATPase_c"/>
    <property type="match status" value="1"/>
</dbReference>
<organism evidence="9 10">
    <name type="scientific">Pseudomonas gingeri</name>
    <dbReference type="NCBI Taxonomy" id="117681"/>
    <lineage>
        <taxon>Bacteria</taxon>
        <taxon>Pseudomonadati</taxon>
        <taxon>Pseudomonadota</taxon>
        <taxon>Gammaproteobacteria</taxon>
        <taxon>Pseudomonadales</taxon>
        <taxon>Pseudomonadaceae</taxon>
        <taxon>Pseudomonas</taxon>
    </lineage>
</organism>
<gene>
    <name evidence="9" type="ORF">HX829_27325</name>
</gene>
<keyword evidence="7" id="KW-0812">Transmembrane</keyword>
<dbReference type="AlphaFoldDB" id="A0A7Y7WKQ2"/>
<dbReference type="SMART" id="SM00387">
    <property type="entry name" value="HATPase_c"/>
    <property type="match status" value="1"/>
</dbReference>
<dbReference type="PANTHER" id="PTHR43711:SF1">
    <property type="entry name" value="HISTIDINE KINASE 1"/>
    <property type="match status" value="1"/>
</dbReference>
<dbReference type="InterPro" id="IPR050736">
    <property type="entry name" value="Sensor_HK_Regulatory"/>
</dbReference>
<dbReference type="GO" id="GO:0004673">
    <property type="term" value="F:protein histidine kinase activity"/>
    <property type="evidence" value="ECO:0007669"/>
    <property type="project" value="UniProtKB-EC"/>
</dbReference>
<comment type="caution">
    <text evidence="9">The sequence shown here is derived from an EMBL/GenBank/DDBJ whole genome shotgun (WGS) entry which is preliminary data.</text>
</comment>
<evidence type="ECO:0000256" key="4">
    <source>
        <dbReference type="ARBA" id="ARBA00022777"/>
    </source>
</evidence>